<dbReference type="InterPro" id="IPR026366">
    <property type="entry name" value="Seleno_YedE"/>
</dbReference>
<dbReference type="EMBL" id="JAQSJE010000009">
    <property type="protein sequence ID" value="MDD0824811.1"/>
    <property type="molecule type" value="Genomic_DNA"/>
</dbReference>
<organism evidence="2 3">
    <name type="scientific">Mannheimia cairinae</name>
    <dbReference type="NCBI Taxonomy" id="3025936"/>
    <lineage>
        <taxon>Bacteria</taxon>
        <taxon>Pseudomonadati</taxon>
        <taxon>Pseudomonadota</taxon>
        <taxon>Gammaproteobacteria</taxon>
        <taxon>Pasteurellales</taxon>
        <taxon>Pasteurellaceae</taxon>
        <taxon>Mannheimia</taxon>
    </lineage>
</organism>
<protein>
    <submittedName>
        <fullName evidence="2">YedE family putative selenium transporter</fullName>
    </submittedName>
</protein>
<evidence type="ECO:0000256" key="1">
    <source>
        <dbReference type="SAM" id="Phobius"/>
    </source>
</evidence>
<feature type="transmembrane region" description="Helical" evidence="1">
    <location>
        <begin position="301"/>
        <end position="319"/>
    </location>
</feature>
<accession>A0ABT5MTL8</accession>
<feature type="transmembrane region" description="Helical" evidence="1">
    <location>
        <begin position="60"/>
        <end position="78"/>
    </location>
</feature>
<dbReference type="Proteomes" id="UP001221909">
    <property type="component" value="Unassembled WGS sequence"/>
</dbReference>
<gene>
    <name evidence="2" type="primary">yedE</name>
    <name evidence="2" type="ORF">PTQ27_10110</name>
</gene>
<keyword evidence="1" id="KW-0472">Membrane</keyword>
<feature type="transmembrane region" description="Helical" evidence="1">
    <location>
        <begin position="268"/>
        <end position="289"/>
    </location>
</feature>
<sequence length="353" mass="37159">MKLLSWPVLAGSVLGIVAPLLSYNGNPANMGFCAACFLRDTAGAVGLHSAAPLQYIRPELIGLVFGALLSAIFFTKDFRPRGGSSPLTRLLLGFFAMFGALTFLGCPWRAYLRLGGGDLTSLAGIVGLFVGIVISLFFVKKGFSLGRAKTQSTGVGIIGIIITIILFVLLLTRFSFGEGLPIHFSEKGPGSQQASLWLSLGAGLLIGVVMQKSRFCSIGAFRNVILSRDMSLLNGVIATVVFATITNLVLGQFKFGFESQPIAHTQHFWSFLGMVLCGLCFSLGGGCPGKHLVHIGEGDNDSAIFVLGMLLGGGAAHQFNIAASGAGINSATPYALAIGFVFCIWIGLTRKVS</sequence>
<evidence type="ECO:0000313" key="3">
    <source>
        <dbReference type="Proteomes" id="UP001221909"/>
    </source>
</evidence>
<proteinExistence type="predicted"/>
<feature type="transmembrane region" description="Helical" evidence="1">
    <location>
        <begin position="90"/>
        <end position="110"/>
    </location>
</feature>
<name>A0ABT5MTL8_9PAST</name>
<dbReference type="InterPro" id="IPR007272">
    <property type="entry name" value="Sulf_transp_TsuA/YedE"/>
</dbReference>
<feature type="transmembrane region" description="Helical" evidence="1">
    <location>
        <begin position="194"/>
        <end position="211"/>
    </location>
</feature>
<keyword evidence="3" id="KW-1185">Reference proteome</keyword>
<comment type="caution">
    <text evidence="2">The sequence shown here is derived from an EMBL/GenBank/DDBJ whole genome shotgun (WGS) entry which is preliminary data.</text>
</comment>
<dbReference type="RefSeq" id="WP_273748801.1">
    <property type="nucleotide sequence ID" value="NZ_JAQSJE010000009.1"/>
</dbReference>
<reference evidence="2 3" key="1">
    <citation type="submission" date="2023-02" db="EMBL/GenBank/DDBJ databases">
        <title>Mannheimia cairiniae sp. nov., a novel species of Mannheimia obtained from moscovy ducks (Cairina moschata) and reclassification of Mannheimia ovis as heterotypic synonym of Mannheimia pernigra.</title>
        <authorList>
            <person name="Christensen H."/>
        </authorList>
    </citation>
    <scope>NUCLEOTIDE SEQUENCE [LARGE SCALE GENOMIC DNA]</scope>
    <source>
        <strain evidence="2 3">AT1</strain>
    </source>
</reference>
<feature type="transmembrane region" description="Helical" evidence="1">
    <location>
        <begin position="331"/>
        <end position="348"/>
    </location>
</feature>
<feature type="transmembrane region" description="Helical" evidence="1">
    <location>
        <begin position="151"/>
        <end position="174"/>
    </location>
</feature>
<dbReference type="NCBIfam" id="TIGR04112">
    <property type="entry name" value="seleno_YedE"/>
    <property type="match status" value="1"/>
</dbReference>
<feature type="transmembrane region" description="Helical" evidence="1">
    <location>
        <begin position="122"/>
        <end position="139"/>
    </location>
</feature>
<evidence type="ECO:0000313" key="2">
    <source>
        <dbReference type="EMBL" id="MDD0824811.1"/>
    </source>
</evidence>
<feature type="transmembrane region" description="Helical" evidence="1">
    <location>
        <begin position="232"/>
        <end position="253"/>
    </location>
</feature>
<dbReference type="Pfam" id="PF04143">
    <property type="entry name" value="Sulf_transp"/>
    <property type="match status" value="1"/>
</dbReference>
<keyword evidence="1" id="KW-1133">Transmembrane helix</keyword>
<keyword evidence="1" id="KW-0812">Transmembrane</keyword>